<feature type="compositionally biased region" description="Polar residues" evidence="1">
    <location>
        <begin position="68"/>
        <end position="86"/>
    </location>
</feature>
<reference evidence="2 3" key="1">
    <citation type="submission" date="2019-06" db="EMBL/GenBank/DDBJ databases">
        <title>Sequencing the genomes of 1000 actinobacteria strains.</title>
        <authorList>
            <person name="Klenk H.-P."/>
        </authorList>
    </citation>
    <scope>NUCLEOTIDE SEQUENCE [LARGE SCALE GENOMIC DNA]</scope>
    <source>
        <strain evidence="2 3">DSM 103495</strain>
    </source>
</reference>
<dbReference type="AlphaFoldDB" id="A0A543EXZ2"/>
<dbReference type="Proteomes" id="UP000316331">
    <property type="component" value="Unassembled WGS sequence"/>
</dbReference>
<proteinExistence type="predicted"/>
<feature type="region of interest" description="Disordered" evidence="1">
    <location>
        <begin position="102"/>
        <end position="129"/>
    </location>
</feature>
<feature type="compositionally biased region" description="Polar residues" evidence="1">
    <location>
        <begin position="104"/>
        <end position="116"/>
    </location>
</feature>
<name>A0A543EXZ2_9NOCA</name>
<sequence>MSGPQHWAGVSCPRWEGWYPSSNASAAGDAASGREQDSVPVLAGLRAEARSRRLWNLLLPGVGPDLRQPTTRVNDSTTQTGLSPPSRSMVTLAVTRCPAALAATETSSTPARTFESTGAGAGKRNLLAP</sequence>
<dbReference type="EMBL" id="VFPG01000002">
    <property type="protein sequence ID" value="TQM26441.1"/>
    <property type="molecule type" value="Genomic_DNA"/>
</dbReference>
<keyword evidence="3" id="KW-1185">Reference proteome</keyword>
<accession>A0A543EXZ2</accession>
<protein>
    <submittedName>
        <fullName evidence="2">Uncharacterized protein</fullName>
    </submittedName>
</protein>
<organism evidence="2 3">
    <name type="scientific">Nocardia bhagyanarayanae</name>
    <dbReference type="NCBI Taxonomy" id="1215925"/>
    <lineage>
        <taxon>Bacteria</taxon>
        <taxon>Bacillati</taxon>
        <taxon>Actinomycetota</taxon>
        <taxon>Actinomycetes</taxon>
        <taxon>Mycobacteriales</taxon>
        <taxon>Nocardiaceae</taxon>
        <taxon>Nocardia</taxon>
    </lineage>
</organism>
<evidence type="ECO:0000313" key="2">
    <source>
        <dbReference type="EMBL" id="TQM26441.1"/>
    </source>
</evidence>
<evidence type="ECO:0000256" key="1">
    <source>
        <dbReference type="SAM" id="MobiDB-lite"/>
    </source>
</evidence>
<gene>
    <name evidence="2" type="ORF">FB390_6634</name>
</gene>
<comment type="caution">
    <text evidence="2">The sequence shown here is derived from an EMBL/GenBank/DDBJ whole genome shotgun (WGS) entry which is preliminary data.</text>
</comment>
<evidence type="ECO:0000313" key="3">
    <source>
        <dbReference type="Proteomes" id="UP000316331"/>
    </source>
</evidence>
<feature type="region of interest" description="Disordered" evidence="1">
    <location>
        <begin position="60"/>
        <end position="86"/>
    </location>
</feature>